<proteinExistence type="predicted"/>
<organism evidence="7 8">
    <name type="scientific">Polyplax serrata</name>
    <name type="common">Common mouse louse</name>
    <dbReference type="NCBI Taxonomy" id="468196"/>
    <lineage>
        <taxon>Eukaryota</taxon>
        <taxon>Metazoa</taxon>
        <taxon>Ecdysozoa</taxon>
        <taxon>Arthropoda</taxon>
        <taxon>Hexapoda</taxon>
        <taxon>Insecta</taxon>
        <taxon>Pterygota</taxon>
        <taxon>Neoptera</taxon>
        <taxon>Paraneoptera</taxon>
        <taxon>Psocodea</taxon>
        <taxon>Troctomorpha</taxon>
        <taxon>Phthiraptera</taxon>
        <taxon>Anoplura</taxon>
        <taxon>Polyplacidae</taxon>
        <taxon>Polyplax</taxon>
    </lineage>
</organism>
<dbReference type="PANTHER" id="PTHR44755:SF11">
    <property type="entry name" value="ATRIAL NATRIURETIC PEPTIDE RECEPTOR 3 ISOFORM X1"/>
    <property type="match status" value="1"/>
</dbReference>
<keyword evidence="2" id="KW-0812">Transmembrane</keyword>
<evidence type="ECO:0000259" key="6">
    <source>
        <dbReference type="Pfam" id="PF01094"/>
    </source>
</evidence>
<dbReference type="Pfam" id="PF01094">
    <property type="entry name" value="ANF_receptor"/>
    <property type="match status" value="1"/>
</dbReference>
<keyword evidence="4" id="KW-0472">Membrane</keyword>
<gene>
    <name evidence="7" type="ORF">RUM44_000710</name>
</gene>
<reference evidence="7 8" key="1">
    <citation type="submission" date="2023-09" db="EMBL/GenBank/DDBJ databases">
        <title>Genomes of two closely related lineages of the louse Polyplax serrata with different host specificities.</title>
        <authorList>
            <person name="Martinu J."/>
            <person name="Tarabai H."/>
            <person name="Stefka J."/>
            <person name="Hypsa V."/>
        </authorList>
    </citation>
    <scope>NUCLEOTIDE SEQUENCE [LARGE SCALE GENOMIC DNA]</scope>
    <source>
        <strain evidence="7">98ZLc_SE</strain>
    </source>
</reference>
<evidence type="ECO:0000313" key="8">
    <source>
        <dbReference type="Proteomes" id="UP001359485"/>
    </source>
</evidence>
<evidence type="ECO:0000256" key="4">
    <source>
        <dbReference type="ARBA" id="ARBA00023136"/>
    </source>
</evidence>
<evidence type="ECO:0000256" key="2">
    <source>
        <dbReference type="ARBA" id="ARBA00022692"/>
    </source>
</evidence>
<dbReference type="Proteomes" id="UP001359485">
    <property type="component" value="Unassembled WGS sequence"/>
</dbReference>
<evidence type="ECO:0000256" key="5">
    <source>
        <dbReference type="SAM" id="SignalP"/>
    </source>
</evidence>
<name>A0ABR1B658_POLSC</name>
<comment type="subcellular location">
    <subcellularLocation>
        <location evidence="1">Membrane</location>
    </subcellularLocation>
</comment>
<accession>A0ABR1B658</accession>
<dbReference type="InterPro" id="IPR001828">
    <property type="entry name" value="ANF_lig-bd_rcpt"/>
</dbReference>
<feature type="domain" description="Receptor ligand binding region" evidence="6">
    <location>
        <begin position="88"/>
        <end position="151"/>
    </location>
</feature>
<protein>
    <recommendedName>
        <fullName evidence="6">Receptor ligand binding region domain-containing protein</fullName>
    </recommendedName>
</protein>
<evidence type="ECO:0000313" key="7">
    <source>
        <dbReference type="EMBL" id="KAK6635459.1"/>
    </source>
</evidence>
<dbReference type="PANTHER" id="PTHR44755">
    <property type="entry name" value="NATRIURETIC PEPTIDE RECEPTOR 3-RELATED"/>
    <property type="match status" value="1"/>
</dbReference>
<feature type="chain" id="PRO_5045161697" description="Receptor ligand binding region domain-containing protein" evidence="5">
    <location>
        <begin position="24"/>
        <end position="205"/>
    </location>
</feature>
<keyword evidence="3" id="KW-1133">Transmembrane helix</keyword>
<keyword evidence="5" id="KW-0732">Signal</keyword>
<evidence type="ECO:0000256" key="3">
    <source>
        <dbReference type="ARBA" id="ARBA00022989"/>
    </source>
</evidence>
<evidence type="ECO:0000256" key="1">
    <source>
        <dbReference type="ARBA" id="ARBA00004370"/>
    </source>
</evidence>
<feature type="signal peptide" evidence="5">
    <location>
        <begin position="1"/>
        <end position="23"/>
    </location>
</feature>
<sequence length="205" mass="23093">MEVANVWLWIVVNLLAVLIISDTETNVRNLSCDCSGHNSSEHCPKSAWSTHGRNWFDLCRFEGNELCTIKAAVILPNNTSYVTSLPKVLPALTLAVEEAKRRRILPRGLKFSFTAYDDQCNAVYGQMNAIEAYANNKPHVIFGPSCEYSVDFPFLSDGIVKIKEIMEIEVERGDQNNLHAIDNEFRMNAGKEWGCPKENESGCYK</sequence>
<keyword evidence="8" id="KW-1185">Reference proteome</keyword>
<dbReference type="Gene3D" id="3.40.50.2300">
    <property type="match status" value="1"/>
</dbReference>
<dbReference type="SUPFAM" id="SSF53822">
    <property type="entry name" value="Periplasmic binding protein-like I"/>
    <property type="match status" value="1"/>
</dbReference>
<dbReference type="InterPro" id="IPR028082">
    <property type="entry name" value="Peripla_BP_I"/>
</dbReference>
<dbReference type="EMBL" id="JAWJWF010000003">
    <property type="protein sequence ID" value="KAK6635459.1"/>
    <property type="molecule type" value="Genomic_DNA"/>
</dbReference>
<comment type="caution">
    <text evidence="7">The sequence shown here is derived from an EMBL/GenBank/DDBJ whole genome shotgun (WGS) entry which is preliminary data.</text>
</comment>
<dbReference type="InterPro" id="IPR052612">
    <property type="entry name" value="ANP_Clearance_Receptor"/>
</dbReference>